<dbReference type="EMBL" id="QYUO01000001">
    <property type="protein sequence ID" value="RJF99229.1"/>
    <property type="molecule type" value="Genomic_DNA"/>
</dbReference>
<organism evidence="1 2">
    <name type="scientific">Noviherbaspirillum saxi</name>
    <dbReference type="NCBI Taxonomy" id="2320863"/>
    <lineage>
        <taxon>Bacteria</taxon>
        <taxon>Pseudomonadati</taxon>
        <taxon>Pseudomonadota</taxon>
        <taxon>Betaproteobacteria</taxon>
        <taxon>Burkholderiales</taxon>
        <taxon>Oxalobacteraceae</taxon>
        <taxon>Noviherbaspirillum</taxon>
    </lineage>
</organism>
<proteinExistence type="predicted"/>
<evidence type="ECO:0000313" key="1">
    <source>
        <dbReference type="EMBL" id="RJF99229.1"/>
    </source>
</evidence>
<gene>
    <name evidence="1" type="ORF">D3871_12395</name>
</gene>
<evidence type="ECO:0000313" key="2">
    <source>
        <dbReference type="Proteomes" id="UP000265955"/>
    </source>
</evidence>
<keyword evidence="2" id="KW-1185">Reference proteome</keyword>
<accession>A0A3A3GE95</accession>
<sequence length="83" mass="9095">MSNGNSVPTQFVLHHRAARPADGKLQLVRVISLHEHAAQVRLDGAAALTFEQHEALVICVSPGLHGKWDISEQGLDRPLTRII</sequence>
<reference evidence="2" key="1">
    <citation type="submission" date="2018-09" db="EMBL/GenBank/DDBJ databases">
        <authorList>
            <person name="Zhu H."/>
        </authorList>
    </citation>
    <scope>NUCLEOTIDE SEQUENCE [LARGE SCALE GENOMIC DNA]</scope>
    <source>
        <strain evidence="2">K1R23-30</strain>
    </source>
</reference>
<comment type="caution">
    <text evidence="1">The sequence shown here is derived from an EMBL/GenBank/DDBJ whole genome shotgun (WGS) entry which is preliminary data.</text>
</comment>
<dbReference type="AlphaFoldDB" id="A0A3A3GE95"/>
<name>A0A3A3GE95_9BURK</name>
<protein>
    <submittedName>
        <fullName evidence="1">Uncharacterized protein</fullName>
    </submittedName>
</protein>
<dbReference type="Proteomes" id="UP000265955">
    <property type="component" value="Unassembled WGS sequence"/>
</dbReference>